<dbReference type="EMBL" id="JAVRIE010000004">
    <property type="protein sequence ID" value="MDT0583005.1"/>
    <property type="molecule type" value="Genomic_DNA"/>
</dbReference>
<reference evidence="2 3" key="1">
    <citation type="submission" date="2023-09" db="EMBL/GenBank/DDBJ databases">
        <authorList>
            <person name="Rey-Velasco X."/>
        </authorList>
    </citation>
    <scope>NUCLEOTIDE SEQUENCE [LARGE SCALE GENOMIC DNA]</scope>
    <source>
        <strain evidence="2 3">W409</strain>
    </source>
</reference>
<evidence type="ECO:0000313" key="3">
    <source>
        <dbReference type="Proteomes" id="UP001249020"/>
    </source>
</evidence>
<organism evidence="2 3">
    <name type="scientific">Brumicola blandensis</name>
    <dbReference type="NCBI Taxonomy" id="3075611"/>
    <lineage>
        <taxon>Bacteria</taxon>
        <taxon>Pseudomonadati</taxon>
        <taxon>Pseudomonadota</taxon>
        <taxon>Gammaproteobacteria</taxon>
        <taxon>Alteromonadales</taxon>
        <taxon>Alteromonadaceae</taxon>
        <taxon>Brumicola</taxon>
    </lineage>
</organism>
<feature type="signal peptide" evidence="1">
    <location>
        <begin position="1"/>
        <end position="18"/>
    </location>
</feature>
<keyword evidence="3" id="KW-1185">Reference proteome</keyword>
<gene>
    <name evidence="2" type="ORF">RM544_10690</name>
</gene>
<name>A0AAW8R5B2_9ALTE</name>
<sequence length="132" mass="14849">MCKRILLCLLFVSAWAQADEDTLTLDRVVPNNFELAFPNDSNIQPTESDFRIVNLALMSNEAGERWAVATIKNMASGRRTLTKSDLMALTANGRRIHPRELSQSFNGDETISLVVNFGEIKFPLLSVYTRND</sequence>
<evidence type="ECO:0000313" key="2">
    <source>
        <dbReference type="EMBL" id="MDT0583005.1"/>
    </source>
</evidence>
<comment type="caution">
    <text evidence="2">The sequence shown here is derived from an EMBL/GenBank/DDBJ whole genome shotgun (WGS) entry which is preliminary data.</text>
</comment>
<dbReference type="RefSeq" id="WP_311361785.1">
    <property type="nucleotide sequence ID" value="NZ_JAVRIE010000004.1"/>
</dbReference>
<protein>
    <submittedName>
        <fullName evidence="2">Uncharacterized protein</fullName>
    </submittedName>
</protein>
<keyword evidence="1" id="KW-0732">Signal</keyword>
<dbReference type="AlphaFoldDB" id="A0AAW8R5B2"/>
<feature type="chain" id="PRO_5043532842" evidence="1">
    <location>
        <begin position="19"/>
        <end position="132"/>
    </location>
</feature>
<evidence type="ECO:0000256" key="1">
    <source>
        <dbReference type="SAM" id="SignalP"/>
    </source>
</evidence>
<accession>A0AAW8R5B2</accession>
<proteinExistence type="predicted"/>
<dbReference type="Proteomes" id="UP001249020">
    <property type="component" value="Unassembled WGS sequence"/>
</dbReference>